<evidence type="ECO:0000313" key="2">
    <source>
        <dbReference type="EMBL" id="CAA9243354.1"/>
    </source>
</evidence>
<feature type="compositionally biased region" description="Low complexity" evidence="1">
    <location>
        <begin position="57"/>
        <end position="77"/>
    </location>
</feature>
<name>A0A6J4I8K1_9ACTN</name>
<evidence type="ECO:0000256" key="1">
    <source>
        <dbReference type="SAM" id="MobiDB-lite"/>
    </source>
</evidence>
<proteinExistence type="predicted"/>
<feature type="non-terminal residue" evidence="2">
    <location>
        <position position="77"/>
    </location>
</feature>
<sequence>PARARRPDDLHQPVLPVPLPPPTQDLRPRLDLPDGARRHPARDQPVGDHPHHPPTGPATTRTRTTTRPTGRRPPTLL</sequence>
<dbReference type="EMBL" id="CADCTI010000146">
    <property type="protein sequence ID" value="CAA9243354.1"/>
    <property type="molecule type" value="Genomic_DNA"/>
</dbReference>
<feature type="non-terminal residue" evidence="2">
    <location>
        <position position="1"/>
    </location>
</feature>
<dbReference type="AlphaFoldDB" id="A0A6J4I8K1"/>
<protein>
    <submittedName>
        <fullName evidence="2">Uncharacterized protein</fullName>
    </submittedName>
</protein>
<accession>A0A6J4I8K1</accession>
<feature type="compositionally biased region" description="Basic and acidic residues" evidence="1">
    <location>
        <begin position="26"/>
        <end position="51"/>
    </location>
</feature>
<organism evidence="2">
    <name type="scientific">uncultured Blastococcus sp</name>
    <dbReference type="NCBI Taxonomy" id="217144"/>
    <lineage>
        <taxon>Bacteria</taxon>
        <taxon>Bacillati</taxon>
        <taxon>Actinomycetota</taxon>
        <taxon>Actinomycetes</taxon>
        <taxon>Geodermatophilales</taxon>
        <taxon>Geodermatophilaceae</taxon>
        <taxon>Blastococcus</taxon>
        <taxon>environmental samples</taxon>
    </lineage>
</organism>
<feature type="compositionally biased region" description="Basic and acidic residues" evidence="1">
    <location>
        <begin position="1"/>
        <end position="11"/>
    </location>
</feature>
<reference evidence="2" key="1">
    <citation type="submission" date="2020-02" db="EMBL/GenBank/DDBJ databases">
        <authorList>
            <person name="Meier V. D."/>
        </authorList>
    </citation>
    <scope>NUCLEOTIDE SEQUENCE</scope>
    <source>
        <strain evidence="2">AVDCRST_MAG57</strain>
    </source>
</reference>
<gene>
    <name evidence="2" type="ORF">AVDCRST_MAG57-1612</name>
</gene>
<feature type="region of interest" description="Disordered" evidence="1">
    <location>
        <begin position="1"/>
        <end position="77"/>
    </location>
</feature>